<dbReference type="GO" id="GO:0042393">
    <property type="term" value="F:histone binding"/>
    <property type="evidence" value="ECO:0007669"/>
    <property type="project" value="InterPro"/>
</dbReference>
<organism evidence="2 3">
    <name type="scientific">Monosiga brevicollis</name>
    <name type="common">Choanoflagellate</name>
    <dbReference type="NCBI Taxonomy" id="81824"/>
    <lineage>
        <taxon>Eukaryota</taxon>
        <taxon>Choanoflagellata</taxon>
        <taxon>Craspedida</taxon>
        <taxon>Salpingoecidae</taxon>
        <taxon>Monosiga</taxon>
    </lineage>
</organism>
<protein>
    <submittedName>
        <fullName evidence="2">Uncharacterized protein</fullName>
    </submittedName>
</protein>
<dbReference type="GO" id="GO:0046982">
    <property type="term" value="F:protein heterodimerization activity"/>
    <property type="evidence" value="ECO:0007669"/>
    <property type="project" value="InterPro"/>
</dbReference>
<dbReference type="AlphaFoldDB" id="A9V3K2"/>
<dbReference type="InterPro" id="IPR009072">
    <property type="entry name" value="Histone-fold"/>
</dbReference>
<dbReference type="GO" id="GO:0005634">
    <property type="term" value="C:nucleus"/>
    <property type="evidence" value="ECO:0007669"/>
    <property type="project" value="InterPro"/>
</dbReference>
<dbReference type="KEGG" id="mbr:MONBRDRAFT_9717"/>
<dbReference type="InterPro" id="IPR018465">
    <property type="entry name" value="Scm3/HJURP"/>
</dbReference>
<accession>A9V3K2</accession>
<sequence length="190" mass="21087">MSTLTDIVAEGHRQSEHKLCRSIEAIIAKYSHEFPDSDVVDLEAMVICEDRGELKSGNAHLFGTMHAAPTVDTRGSLAHIRACSYTLVAFRPKHLSIPCFDVLVDVVLDCLMDAVAGSDSDESCVEEEDDGKPEPQRAKKRAKRLRPPGQVFEDVQCTETVCAQLFAQAAFYIFVCIRGFSSLNRFCSRM</sequence>
<dbReference type="RefSeq" id="XP_001747460.1">
    <property type="nucleotide sequence ID" value="XM_001747408.1"/>
</dbReference>
<evidence type="ECO:0000313" key="3">
    <source>
        <dbReference type="Proteomes" id="UP000001357"/>
    </source>
</evidence>
<dbReference type="Proteomes" id="UP000001357">
    <property type="component" value="Unassembled WGS sequence"/>
</dbReference>
<dbReference type="InParanoid" id="A9V3K2"/>
<dbReference type="Pfam" id="PF10384">
    <property type="entry name" value="Scm3"/>
    <property type="match status" value="1"/>
</dbReference>
<name>A9V3K2_MONBE</name>
<keyword evidence="3" id="KW-1185">Reference proteome</keyword>
<dbReference type="GeneID" id="5892527"/>
<dbReference type="Gene3D" id="1.10.20.10">
    <property type="entry name" value="Histone, subunit A"/>
    <property type="match status" value="1"/>
</dbReference>
<reference evidence="2 3" key="1">
    <citation type="journal article" date="2008" name="Nature">
        <title>The genome of the choanoflagellate Monosiga brevicollis and the origin of metazoans.</title>
        <authorList>
            <consortium name="JGI Sequencing"/>
            <person name="King N."/>
            <person name="Westbrook M.J."/>
            <person name="Young S.L."/>
            <person name="Kuo A."/>
            <person name="Abedin M."/>
            <person name="Chapman J."/>
            <person name="Fairclough S."/>
            <person name="Hellsten U."/>
            <person name="Isogai Y."/>
            <person name="Letunic I."/>
            <person name="Marr M."/>
            <person name="Pincus D."/>
            <person name="Putnam N."/>
            <person name="Rokas A."/>
            <person name="Wright K.J."/>
            <person name="Zuzow R."/>
            <person name="Dirks W."/>
            <person name="Good M."/>
            <person name="Goodstein D."/>
            <person name="Lemons D."/>
            <person name="Li W."/>
            <person name="Lyons J.B."/>
            <person name="Morris A."/>
            <person name="Nichols S."/>
            <person name="Richter D.J."/>
            <person name="Salamov A."/>
            <person name="Bork P."/>
            <person name="Lim W.A."/>
            <person name="Manning G."/>
            <person name="Miller W.T."/>
            <person name="McGinnis W."/>
            <person name="Shapiro H."/>
            <person name="Tjian R."/>
            <person name="Grigoriev I.V."/>
            <person name="Rokhsar D."/>
        </authorList>
    </citation>
    <scope>NUCLEOTIDE SEQUENCE [LARGE SCALE GENOMIC DNA]</scope>
    <source>
        <strain evidence="3">MX1 / ATCC 50154</strain>
    </source>
</reference>
<gene>
    <name evidence="2" type="ORF">MONBRDRAFT_9717</name>
</gene>
<dbReference type="EMBL" id="CH991557">
    <property type="protein sequence ID" value="EDQ87927.1"/>
    <property type="molecule type" value="Genomic_DNA"/>
</dbReference>
<feature type="compositionally biased region" description="Acidic residues" evidence="1">
    <location>
        <begin position="121"/>
        <end position="131"/>
    </location>
</feature>
<feature type="region of interest" description="Disordered" evidence="1">
    <location>
        <begin position="121"/>
        <end position="145"/>
    </location>
</feature>
<evidence type="ECO:0000256" key="1">
    <source>
        <dbReference type="SAM" id="MobiDB-lite"/>
    </source>
</evidence>
<evidence type="ECO:0000313" key="2">
    <source>
        <dbReference type="EMBL" id="EDQ87927.1"/>
    </source>
</evidence>
<proteinExistence type="predicted"/>